<dbReference type="KEGG" id="pda:103708805"/>
<dbReference type="Proteomes" id="UP000228380">
    <property type="component" value="Chromosome 3"/>
</dbReference>
<proteinExistence type="predicted"/>
<reference evidence="1" key="1">
    <citation type="journal article" date="2019" name="Nat. Commun.">
        <title>Genome-wide association mapping of date palm fruit traits.</title>
        <authorList>
            <person name="Hazzouri K.M."/>
            <person name="Gros-Balthazard M."/>
            <person name="Flowers J.M."/>
            <person name="Copetti D."/>
            <person name="Lemansour A."/>
            <person name="Lebrun M."/>
            <person name="Masmoudi K."/>
            <person name="Ferrand S."/>
            <person name="Dhar M.I."/>
            <person name="Fresquez Z.A."/>
            <person name="Rosas U."/>
            <person name="Zhang J."/>
            <person name="Talag J."/>
            <person name="Lee S."/>
            <person name="Kudrna D."/>
            <person name="Powell R.F."/>
            <person name="Leitch I.J."/>
            <person name="Krueger R.R."/>
            <person name="Wing R.A."/>
            <person name="Amiri K.M.A."/>
            <person name="Purugganan M.D."/>
        </authorList>
    </citation>
    <scope>NUCLEOTIDE SEQUENCE [LARGE SCALE GENOMIC DNA]</scope>
    <source>
        <strain evidence="1">cv. Khalas</strain>
    </source>
</reference>
<evidence type="ECO:0000313" key="2">
    <source>
        <dbReference type="RefSeq" id="XP_026661588.2"/>
    </source>
</evidence>
<organism evidence="1 2">
    <name type="scientific">Phoenix dactylifera</name>
    <name type="common">Date palm</name>
    <dbReference type="NCBI Taxonomy" id="42345"/>
    <lineage>
        <taxon>Eukaryota</taxon>
        <taxon>Viridiplantae</taxon>
        <taxon>Streptophyta</taxon>
        <taxon>Embryophyta</taxon>
        <taxon>Tracheophyta</taxon>
        <taxon>Spermatophyta</taxon>
        <taxon>Magnoliopsida</taxon>
        <taxon>Liliopsida</taxon>
        <taxon>Arecaceae</taxon>
        <taxon>Coryphoideae</taxon>
        <taxon>Phoeniceae</taxon>
        <taxon>Phoenix</taxon>
    </lineage>
</organism>
<reference evidence="2" key="2">
    <citation type="submission" date="2025-08" db="UniProtKB">
        <authorList>
            <consortium name="RefSeq"/>
        </authorList>
    </citation>
    <scope>IDENTIFICATION</scope>
    <source>
        <tissue evidence="2">Young leaves</tissue>
    </source>
</reference>
<dbReference type="GeneID" id="103708805"/>
<keyword evidence="1" id="KW-1185">Reference proteome</keyword>
<gene>
    <name evidence="2" type="primary">LOC103708805</name>
</gene>
<dbReference type="RefSeq" id="XP_026661588.2">
    <property type="nucleotide sequence ID" value="XM_026805787.2"/>
</dbReference>
<evidence type="ECO:0000313" key="1">
    <source>
        <dbReference type="Proteomes" id="UP000228380"/>
    </source>
</evidence>
<sequence>MRDSPIDCNLGWPFMASSRPSRPTSKICQPKGKHDLWRRAQDYCGFKEPLLVYVIDNLARNLQVFDPRCKRSNKKRCHEPLVVSTSNDPSKFDLFLTNMGFARVSPQKPPSGLSNIPLSNVKRLRFALPAVSLTELVELTSQSRRSSKEHLKRRNYSLFRISFRGRRTWSVL</sequence>
<accession>A0A8B8J665</accession>
<name>A0A8B8J665_PHODC</name>
<dbReference type="AlphaFoldDB" id="A0A8B8J665"/>
<protein>
    <submittedName>
        <fullName evidence="2">Uncharacterized protein LOC103708805</fullName>
    </submittedName>
</protein>